<reference evidence="11 12" key="1">
    <citation type="submission" date="2015-12" db="EMBL/GenBank/DDBJ databases">
        <authorList>
            <person name="Shamseldin A."/>
            <person name="Moawad H."/>
            <person name="Abd El-Rahim W.M."/>
            <person name="Sadowsky M.J."/>
        </authorList>
    </citation>
    <scope>NUCLEOTIDE SEQUENCE [LARGE SCALE GENOMIC DNA]</scope>
    <source>
        <strain evidence="11 12">WF1</strain>
    </source>
</reference>
<dbReference type="PROSITE" id="PS51012">
    <property type="entry name" value="ABC_TM2"/>
    <property type="match status" value="1"/>
</dbReference>
<keyword evidence="5" id="KW-0997">Cell inner membrane</keyword>
<feature type="transmembrane region" description="Helical" evidence="9">
    <location>
        <begin position="93"/>
        <end position="114"/>
    </location>
</feature>
<dbReference type="OrthoDB" id="9786910at2"/>
<dbReference type="RefSeq" id="WP_080524064.1">
    <property type="nucleotide sequence ID" value="NZ_LPUF01000003.1"/>
</dbReference>
<dbReference type="GO" id="GO:0140359">
    <property type="term" value="F:ABC-type transporter activity"/>
    <property type="evidence" value="ECO:0007669"/>
    <property type="project" value="InterPro"/>
</dbReference>
<proteinExistence type="inferred from homology"/>
<name>A0A1V8M2Q6_9GAMM</name>
<gene>
    <name evidence="11" type="ORF">AU255_16750</name>
</gene>
<organism evidence="11 12">
    <name type="scientific">Methyloprofundus sedimenti</name>
    <dbReference type="NCBI Taxonomy" id="1420851"/>
    <lineage>
        <taxon>Bacteria</taxon>
        <taxon>Pseudomonadati</taxon>
        <taxon>Pseudomonadota</taxon>
        <taxon>Gammaproteobacteria</taxon>
        <taxon>Methylococcales</taxon>
        <taxon>Methylococcaceae</taxon>
        <taxon>Methyloprofundus</taxon>
    </lineage>
</organism>
<dbReference type="EMBL" id="LPUF01000003">
    <property type="protein sequence ID" value="OQK15839.1"/>
    <property type="molecule type" value="Genomic_DNA"/>
</dbReference>
<feature type="transmembrane region" description="Helical" evidence="9">
    <location>
        <begin position="165"/>
        <end position="188"/>
    </location>
</feature>
<feature type="domain" description="ABC transmembrane type-2" evidence="10">
    <location>
        <begin position="54"/>
        <end position="274"/>
    </location>
</feature>
<dbReference type="Pfam" id="PF01061">
    <property type="entry name" value="ABC2_membrane"/>
    <property type="match status" value="1"/>
</dbReference>
<keyword evidence="8 9" id="KW-0472">Membrane</keyword>
<dbReference type="AlphaFoldDB" id="A0A1V8M2Q6"/>
<evidence type="ECO:0000256" key="4">
    <source>
        <dbReference type="ARBA" id="ARBA00022475"/>
    </source>
</evidence>
<protein>
    <recommendedName>
        <fullName evidence="9">Transport permease protein</fullName>
    </recommendedName>
</protein>
<keyword evidence="12" id="KW-1185">Reference proteome</keyword>
<feature type="transmembrane region" description="Helical" evidence="9">
    <location>
        <begin position="135"/>
        <end position="159"/>
    </location>
</feature>
<feature type="transmembrane region" description="Helical" evidence="9">
    <location>
        <begin position="252"/>
        <end position="271"/>
    </location>
</feature>
<dbReference type="PANTHER" id="PTHR30413:SF8">
    <property type="entry name" value="TRANSPORT PERMEASE PROTEIN"/>
    <property type="match status" value="1"/>
</dbReference>
<evidence type="ECO:0000256" key="6">
    <source>
        <dbReference type="ARBA" id="ARBA00022692"/>
    </source>
</evidence>
<evidence type="ECO:0000256" key="3">
    <source>
        <dbReference type="ARBA" id="ARBA00022448"/>
    </source>
</evidence>
<dbReference type="InterPro" id="IPR013525">
    <property type="entry name" value="ABC2_TM"/>
</dbReference>
<comment type="caution">
    <text evidence="11">The sequence shown here is derived from an EMBL/GenBank/DDBJ whole genome shotgun (WGS) entry which is preliminary data.</text>
</comment>
<evidence type="ECO:0000256" key="7">
    <source>
        <dbReference type="ARBA" id="ARBA00022989"/>
    </source>
</evidence>
<evidence type="ECO:0000259" key="10">
    <source>
        <dbReference type="PROSITE" id="PS51012"/>
    </source>
</evidence>
<evidence type="ECO:0000256" key="9">
    <source>
        <dbReference type="RuleBase" id="RU361157"/>
    </source>
</evidence>
<evidence type="ECO:0000256" key="8">
    <source>
        <dbReference type="ARBA" id="ARBA00023136"/>
    </source>
</evidence>
<comment type="similarity">
    <text evidence="2 9">Belongs to the ABC-2 integral membrane protein family.</text>
</comment>
<dbReference type="Proteomes" id="UP000191980">
    <property type="component" value="Unassembled WGS sequence"/>
</dbReference>
<keyword evidence="4 9" id="KW-1003">Cell membrane</keyword>
<keyword evidence="3 9" id="KW-0813">Transport</keyword>
<evidence type="ECO:0000256" key="1">
    <source>
        <dbReference type="ARBA" id="ARBA00004429"/>
    </source>
</evidence>
<comment type="subcellular location">
    <subcellularLocation>
        <location evidence="1 9">Cell inner membrane</location>
        <topology evidence="1 9">Multi-pass membrane protein</topology>
    </subcellularLocation>
</comment>
<evidence type="ECO:0000313" key="12">
    <source>
        <dbReference type="Proteomes" id="UP000191980"/>
    </source>
</evidence>
<accession>A0A1V8M2Q6</accession>
<sequence>MKNKTENIKIYSARQKGNNKKIWLEMIQELLDSRELIWRLVIRDYSVRYRQSILGYVWAVLPQLVTVAIFTFLAKHRVFDMGATAMPYVIHALWSVSVWQLFSGCLIGCTNSLVNAGSLVTKINFPKEALVFSSIGQAVLDFIIRLLPVTIVFIWYGFIPSWHSFLIPFILISIILLALGIGFIMAIINLVLRDMGNMISMVLTFGMFLAPILYPPPVTEPFNMVNYINPFSPLLIATQNLLAGQELMQPELLAVMFAVSNCVFLFGWRMFHITMPRIAERA</sequence>
<dbReference type="GO" id="GO:0005886">
    <property type="term" value="C:plasma membrane"/>
    <property type="evidence" value="ECO:0007669"/>
    <property type="project" value="UniProtKB-SubCell"/>
</dbReference>
<feature type="transmembrane region" description="Helical" evidence="9">
    <location>
        <begin position="53"/>
        <end position="73"/>
    </location>
</feature>
<evidence type="ECO:0000256" key="5">
    <source>
        <dbReference type="ARBA" id="ARBA00022519"/>
    </source>
</evidence>
<dbReference type="GO" id="GO:0015920">
    <property type="term" value="P:lipopolysaccharide transport"/>
    <property type="evidence" value="ECO:0007669"/>
    <property type="project" value="TreeGrafter"/>
</dbReference>
<keyword evidence="6 9" id="KW-0812">Transmembrane</keyword>
<dbReference type="InterPro" id="IPR047817">
    <property type="entry name" value="ABC2_TM_bact-type"/>
</dbReference>
<feature type="transmembrane region" description="Helical" evidence="9">
    <location>
        <begin position="195"/>
        <end position="214"/>
    </location>
</feature>
<dbReference type="STRING" id="1420851.AU255_16750"/>
<dbReference type="PANTHER" id="PTHR30413">
    <property type="entry name" value="INNER MEMBRANE TRANSPORT PERMEASE"/>
    <property type="match status" value="1"/>
</dbReference>
<evidence type="ECO:0000256" key="2">
    <source>
        <dbReference type="ARBA" id="ARBA00007783"/>
    </source>
</evidence>
<evidence type="ECO:0000313" key="11">
    <source>
        <dbReference type="EMBL" id="OQK15839.1"/>
    </source>
</evidence>
<keyword evidence="7 9" id="KW-1133">Transmembrane helix</keyword>